<evidence type="ECO:0000313" key="2">
    <source>
        <dbReference type="EMBL" id="KEH42518.1"/>
    </source>
</evidence>
<feature type="chain" id="PRO_5014500795" evidence="1">
    <location>
        <begin position="22"/>
        <end position="94"/>
    </location>
</feature>
<evidence type="ECO:0000256" key="1">
    <source>
        <dbReference type="SAM" id="SignalP"/>
    </source>
</evidence>
<protein>
    <submittedName>
        <fullName evidence="2">Peptidase S24/S26A/S26B/S26C family protein</fullName>
    </submittedName>
    <submittedName>
        <fullName evidence="3">Putative peptidase S24/S26A/S26B/S26C, peptidase S24/S26, beta-ribbon domain-containing protein</fullName>
    </submittedName>
</protein>
<dbReference type="Proteomes" id="UP000265566">
    <property type="component" value="Chromosome 1"/>
</dbReference>
<dbReference type="EMBL" id="PSQE01000001">
    <property type="protein sequence ID" value="RHN80026.1"/>
    <property type="molecule type" value="Genomic_DNA"/>
</dbReference>
<evidence type="ECO:0000313" key="5">
    <source>
        <dbReference type="Proteomes" id="UP000002051"/>
    </source>
</evidence>
<dbReference type="EMBL" id="CM001217">
    <property type="protein sequence ID" value="KEH42518.1"/>
    <property type="molecule type" value="Genomic_DNA"/>
</dbReference>
<dbReference type="PANTHER" id="PTHR47040">
    <property type="entry name" value="OSJNBA0068L06.9 PROTEIN"/>
    <property type="match status" value="1"/>
</dbReference>
<dbReference type="InterPro" id="IPR036286">
    <property type="entry name" value="LexA/Signal_pep-like_sf"/>
</dbReference>
<reference evidence="3" key="4">
    <citation type="journal article" date="2018" name="Nat. Plants">
        <title>Whole-genome landscape of Medicago truncatula symbiotic genes.</title>
        <authorList>
            <person name="Pecrix Y."/>
            <person name="Gamas P."/>
            <person name="Carrere S."/>
        </authorList>
    </citation>
    <scope>NUCLEOTIDE SEQUENCE</scope>
    <source>
        <tissue evidence="3">Leaves</tissue>
    </source>
</reference>
<organism evidence="2 5">
    <name type="scientific">Medicago truncatula</name>
    <name type="common">Barrel medic</name>
    <name type="synonym">Medicago tribuloides</name>
    <dbReference type="NCBI Taxonomy" id="3880"/>
    <lineage>
        <taxon>Eukaryota</taxon>
        <taxon>Viridiplantae</taxon>
        <taxon>Streptophyta</taxon>
        <taxon>Embryophyta</taxon>
        <taxon>Tracheophyta</taxon>
        <taxon>Spermatophyta</taxon>
        <taxon>Magnoliopsida</taxon>
        <taxon>eudicotyledons</taxon>
        <taxon>Gunneridae</taxon>
        <taxon>Pentapetalae</taxon>
        <taxon>rosids</taxon>
        <taxon>fabids</taxon>
        <taxon>Fabales</taxon>
        <taxon>Fabaceae</taxon>
        <taxon>Papilionoideae</taxon>
        <taxon>50 kb inversion clade</taxon>
        <taxon>NPAAA clade</taxon>
        <taxon>Hologalegina</taxon>
        <taxon>IRL clade</taxon>
        <taxon>Trifolieae</taxon>
        <taxon>Medicago</taxon>
    </lineage>
</organism>
<dbReference type="PANTHER" id="PTHR47040:SF1">
    <property type="entry name" value="MITOCHONDRIAL ATP-INDEPENDENT INNER MEMBRANE PROTEASE SUBUNIT 2"/>
    <property type="match status" value="1"/>
</dbReference>
<dbReference type="HOGENOM" id="CLU_178786_0_0_1"/>
<keyword evidence="5" id="KW-1185">Reference proteome</keyword>
<reference evidence="2 5" key="2">
    <citation type="journal article" date="2014" name="BMC Genomics">
        <title>An improved genome release (version Mt4.0) for the model legume Medicago truncatula.</title>
        <authorList>
            <person name="Tang H."/>
            <person name="Krishnakumar V."/>
            <person name="Bidwell S."/>
            <person name="Rosen B."/>
            <person name="Chan A."/>
            <person name="Zhou S."/>
            <person name="Gentzbittel L."/>
            <person name="Childs K.L."/>
            <person name="Yandell M."/>
            <person name="Gundlach H."/>
            <person name="Mayer K.F."/>
            <person name="Schwartz D.C."/>
            <person name="Town C.D."/>
        </authorList>
    </citation>
    <scope>GENOME REANNOTATION</scope>
    <source>
        <strain evidence="2">A17</strain>
        <strain evidence="4 5">cv. Jemalong A17</strain>
    </source>
</reference>
<keyword evidence="1" id="KW-0732">Signal</keyword>
<dbReference type="STRING" id="3880.A0A072VM66"/>
<reference evidence="2 5" key="1">
    <citation type="journal article" date="2011" name="Nature">
        <title>The Medicago genome provides insight into the evolution of rhizobial symbioses.</title>
        <authorList>
            <person name="Young N.D."/>
            <person name="Debelle F."/>
            <person name="Oldroyd G.E."/>
            <person name="Geurts R."/>
            <person name="Cannon S.B."/>
            <person name="Udvardi M.K."/>
            <person name="Benedito V.A."/>
            <person name="Mayer K.F."/>
            <person name="Gouzy J."/>
            <person name="Schoof H."/>
            <person name="Van de Peer Y."/>
            <person name="Proost S."/>
            <person name="Cook D.R."/>
            <person name="Meyers B.C."/>
            <person name="Spannagl M."/>
            <person name="Cheung F."/>
            <person name="De Mita S."/>
            <person name="Krishnakumar V."/>
            <person name="Gundlach H."/>
            <person name="Zhou S."/>
            <person name="Mudge J."/>
            <person name="Bharti A.K."/>
            <person name="Murray J.D."/>
            <person name="Naoumkina M.A."/>
            <person name="Rosen B."/>
            <person name="Silverstein K.A."/>
            <person name="Tang H."/>
            <person name="Rombauts S."/>
            <person name="Zhao P.X."/>
            <person name="Zhou P."/>
            <person name="Barbe V."/>
            <person name="Bardou P."/>
            <person name="Bechner M."/>
            <person name="Bellec A."/>
            <person name="Berger A."/>
            <person name="Berges H."/>
            <person name="Bidwell S."/>
            <person name="Bisseling T."/>
            <person name="Choisne N."/>
            <person name="Couloux A."/>
            <person name="Denny R."/>
            <person name="Deshpande S."/>
            <person name="Dai X."/>
            <person name="Doyle J.J."/>
            <person name="Dudez A.M."/>
            <person name="Farmer A.D."/>
            <person name="Fouteau S."/>
            <person name="Franken C."/>
            <person name="Gibelin C."/>
            <person name="Gish J."/>
            <person name="Goldstein S."/>
            <person name="Gonzalez A.J."/>
            <person name="Green P.J."/>
            <person name="Hallab A."/>
            <person name="Hartog M."/>
            <person name="Hua A."/>
            <person name="Humphray S.J."/>
            <person name="Jeong D.H."/>
            <person name="Jing Y."/>
            <person name="Jocker A."/>
            <person name="Kenton S.M."/>
            <person name="Kim D.J."/>
            <person name="Klee K."/>
            <person name="Lai H."/>
            <person name="Lang C."/>
            <person name="Lin S."/>
            <person name="Macmil S.L."/>
            <person name="Magdelenat G."/>
            <person name="Matthews L."/>
            <person name="McCorrison J."/>
            <person name="Monaghan E.L."/>
            <person name="Mun J.H."/>
            <person name="Najar F.Z."/>
            <person name="Nicholson C."/>
            <person name="Noirot C."/>
            <person name="O'Bleness M."/>
            <person name="Paule C.R."/>
            <person name="Poulain J."/>
            <person name="Prion F."/>
            <person name="Qin B."/>
            <person name="Qu C."/>
            <person name="Retzel E.F."/>
            <person name="Riddle C."/>
            <person name="Sallet E."/>
            <person name="Samain S."/>
            <person name="Samson N."/>
            <person name="Sanders I."/>
            <person name="Saurat O."/>
            <person name="Scarpelli C."/>
            <person name="Schiex T."/>
            <person name="Segurens B."/>
            <person name="Severin A.J."/>
            <person name="Sherrier D.J."/>
            <person name="Shi R."/>
            <person name="Sims S."/>
            <person name="Singer S.R."/>
            <person name="Sinharoy S."/>
            <person name="Sterck L."/>
            <person name="Viollet A."/>
            <person name="Wang B.B."/>
            <person name="Wang K."/>
            <person name="Wang M."/>
            <person name="Wang X."/>
            <person name="Warfsmann J."/>
            <person name="Weissenbach J."/>
            <person name="White D.D."/>
            <person name="White J.D."/>
            <person name="Wiley G.B."/>
            <person name="Wincker P."/>
            <person name="Xing Y."/>
            <person name="Yang L."/>
            <person name="Yao Z."/>
            <person name="Ying F."/>
            <person name="Zhai J."/>
            <person name="Zhou L."/>
            <person name="Zuber A."/>
            <person name="Denarie J."/>
            <person name="Dixon R.A."/>
            <person name="May G.D."/>
            <person name="Schwartz D.C."/>
            <person name="Rogers J."/>
            <person name="Quetier F."/>
            <person name="Town C.D."/>
            <person name="Roe B.A."/>
        </authorList>
    </citation>
    <scope>NUCLEOTIDE SEQUENCE [LARGE SCALE GENOMIC DNA]</scope>
    <source>
        <strain evidence="2">A17</strain>
        <strain evidence="4 5">cv. Jemalong A17</strain>
    </source>
</reference>
<reference evidence="4" key="3">
    <citation type="submission" date="2015-04" db="UniProtKB">
        <authorList>
            <consortium name="EnsemblPlants"/>
        </authorList>
    </citation>
    <scope>IDENTIFICATION</scope>
    <source>
        <strain evidence="4">cv. Jemalong A17</strain>
    </source>
</reference>
<gene>
    <name evidence="2" type="ordered locus">MTR_1g069860</name>
    <name evidence="3" type="ORF">MtrunA17_Chr1g0183801</name>
</gene>
<proteinExistence type="predicted"/>
<dbReference type="Proteomes" id="UP000002051">
    <property type="component" value="Unassembled WGS sequence"/>
</dbReference>
<evidence type="ECO:0000313" key="3">
    <source>
        <dbReference type="EMBL" id="RHN80026.1"/>
    </source>
</evidence>
<dbReference type="EnsemblPlants" id="KEH42518">
    <property type="protein sequence ID" value="KEH42518"/>
    <property type="gene ID" value="MTR_1g069860"/>
</dbReference>
<accession>A0A072VM66</accession>
<dbReference type="Gramene" id="rna3901">
    <property type="protein sequence ID" value="RHN80026.1"/>
    <property type="gene ID" value="gene3901"/>
</dbReference>
<sequence length="94" mass="11013">MIFRRILVMFLDSLISSNIQCSQFKWQEAIDSRTFGPIHMNKIVGRVLYCMRSAVDHNRVLNSKESMFFDSPVLEMEHDVDEMAKSHKASEIQF</sequence>
<feature type="signal peptide" evidence="1">
    <location>
        <begin position="1"/>
        <end position="21"/>
    </location>
</feature>
<dbReference type="InterPro" id="IPR053307">
    <property type="entry name" value="Mitochondrial_IM_protease"/>
</dbReference>
<dbReference type="AlphaFoldDB" id="A0A072VM66"/>
<name>A0A072VM66_MEDTR</name>
<evidence type="ECO:0000313" key="4">
    <source>
        <dbReference type="EnsemblPlants" id="KEH42518"/>
    </source>
</evidence>
<dbReference type="SUPFAM" id="SSF51306">
    <property type="entry name" value="LexA/Signal peptidase"/>
    <property type="match status" value="1"/>
</dbReference>